<evidence type="ECO:0000259" key="4">
    <source>
        <dbReference type="Pfam" id="PF00135"/>
    </source>
</evidence>
<evidence type="ECO:0000313" key="6">
    <source>
        <dbReference type="Proteomes" id="UP000321034"/>
    </source>
</evidence>
<dbReference type="AlphaFoldDB" id="A0A5C8I017"/>
<dbReference type="InterPro" id="IPR050309">
    <property type="entry name" value="Type-B_Carboxylest/Lipase"/>
</dbReference>
<dbReference type="Proteomes" id="UP000321034">
    <property type="component" value="Unassembled WGS sequence"/>
</dbReference>
<comment type="similarity">
    <text evidence="1 3">Belongs to the type-B carboxylesterase/lipase family.</text>
</comment>
<dbReference type="GO" id="GO:0016787">
    <property type="term" value="F:hydrolase activity"/>
    <property type="evidence" value="ECO:0007669"/>
    <property type="project" value="UniProtKB-KW"/>
</dbReference>
<dbReference type="InterPro" id="IPR002018">
    <property type="entry name" value="CarbesteraseB"/>
</dbReference>
<evidence type="ECO:0000256" key="2">
    <source>
        <dbReference type="ARBA" id="ARBA00022801"/>
    </source>
</evidence>
<dbReference type="RefSeq" id="WP_147893195.1">
    <property type="nucleotide sequence ID" value="NZ_BAAANR010000001.1"/>
</dbReference>
<sequence>MSDVVVTTRAGRVRGSVDADGIATFRGIPYAAAPTGPLRFAGPAPVPAWRGVRDATRPGATPLRAVPNARGVIPEHTVAGDEVLNLSVFSAAGQGDDGDPRPVLVWIHGGAYHEGSAGDPRYDMTAFAALGVVGVAINYRVGFDGYGFVPDAVQNRGVRDWVAALEWVRDNIDRFGGDPGRVTIAGQSSGASAVLRLLTLAHTRGLFHAAIAQSPAELDISRDAARSITGALAAHLGVAPTLAGLSALPLGVIQSAQYRSWDAAPAPSAGGWVRAAGIGTTLRYMPVIDDDLVAGPMLDESRRGLGHDVPLLIGAVVHEMDTPAPFVDECESLGALAILTEAWGEEGAREYLSLLPETIPAREAVGQFVSDRIFRRTVPRFARARTPGTTWVYEFAVPDETGRVSHSSEIPHLFGVAAGSAVGARMRADWVTFARTGDPGWAAAGHRGVGRRYGVDDVDQPLFERERALFLDD</sequence>
<keyword evidence="2 3" id="KW-0378">Hydrolase</keyword>
<protein>
    <recommendedName>
        <fullName evidence="3">Carboxylic ester hydrolase</fullName>
        <ecNumber evidence="3">3.1.1.-</ecNumber>
    </recommendedName>
</protein>
<accession>A0A5C8I017</accession>
<dbReference type="EC" id="3.1.1.-" evidence="3"/>
<comment type="caution">
    <text evidence="5">The sequence shown here is derived from an EMBL/GenBank/DDBJ whole genome shotgun (WGS) entry which is preliminary data.</text>
</comment>
<dbReference type="Pfam" id="PF00135">
    <property type="entry name" value="COesterase"/>
    <property type="match status" value="1"/>
</dbReference>
<reference evidence="5 6" key="1">
    <citation type="submission" date="2019-08" db="EMBL/GenBank/DDBJ databases">
        <authorList>
            <person name="Dong K."/>
        </authorList>
    </citation>
    <scope>NUCLEOTIDE SEQUENCE [LARGE SCALE GENOMIC DNA]</scope>
    <source>
        <strain evidence="5 6">JCM14558</strain>
    </source>
</reference>
<proteinExistence type="inferred from homology"/>
<evidence type="ECO:0000256" key="1">
    <source>
        <dbReference type="ARBA" id="ARBA00005964"/>
    </source>
</evidence>
<evidence type="ECO:0000313" key="5">
    <source>
        <dbReference type="EMBL" id="TXK12468.1"/>
    </source>
</evidence>
<name>A0A5C8I017_9MICO</name>
<dbReference type="Gene3D" id="3.40.50.1820">
    <property type="entry name" value="alpha/beta hydrolase"/>
    <property type="match status" value="1"/>
</dbReference>
<dbReference type="SUPFAM" id="SSF53474">
    <property type="entry name" value="alpha/beta-Hydrolases"/>
    <property type="match status" value="1"/>
</dbReference>
<evidence type="ECO:0000256" key="3">
    <source>
        <dbReference type="RuleBase" id="RU361235"/>
    </source>
</evidence>
<dbReference type="PANTHER" id="PTHR11559">
    <property type="entry name" value="CARBOXYLESTERASE"/>
    <property type="match status" value="1"/>
</dbReference>
<dbReference type="InterPro" id="IPR029058">
    <property type="entry name" value="AB_hydrolase_fold"/>
</dbReference>
<gene>
    <name evidence="5" type="ORF">FVP77_03040</name>
</gene>
<feature type="domain" description="Carboxylesterase type B" evidence="4">
    <location>
        <begin position="3"/>
        <end position="439"/>
    </location>
</feature>
<dbReference type="EMBL" id="VRSV01000001">
    <property type="protein sequence ID" value="TXK12468.1"/>
    <property type="molecule type" value="Genomic_DNA"/>
</dbReference>
<dbReference type="InterPro" id="IPR019826">
    <property type="entry name" value="Carboxylesterase_B_AS"/>
</dbReference>
<organism evidence="5 6">
    <name type="scientific">Microbacterium hatanonis</name>
    <dbReference type="NCBI Taxonomy" id="404366"/>
    <lineage>
        <taxon>Bacteria</taxon>
        <taxon>Bacillati</taxon>
        <taxon>Actinomycetota</taxon>
        <taxon>Actinomycetes</taxon>
        <taxon>Micrococcales</taxon>
        <taxon>Microbacteriaceae</taxon>
        <taxon>Microbacterium</taxon>
    </lineage>
</organism>
<dbReference type="PROSITE" id="PS00122">
    <property type="entry name" value="CARBOXYLESTERASE_B_1"/>
    <property type="match status" value="1"/>
</dbReference>
<keyword evidence="6" id="KW-1185">Reference proteome</keyword>
<dbReference type="OrthoDB" id="3199405at2"/>